<comment type="caution">
    <text evidence="3">The sequence shown here is derived from an EMBL/GenBank/DDBJ whole genome shotgun (WGS) entry which is preliminary data.</text>
</comment>
<name>A0ABU4HSB6_9ACTN</name>
<keyword evidence="2" id="KW-0472">Membrane</keyword>
<feature type="transmembrane region" description="Helical" evidence="2">
    <location>
        <begin position="159"/>
        <end position="179"/>
    </location>
</feature>
<evidence type="ECO:0000256" key="1">
    <source>
        <dbReference type="SAM" id="MobiDB-lite"/>
    </source>
</evidence>
<keyword evidence="4" id="KW-1185">Reference proteome</keyword>
<sequence>MSAAGDSPASPPRQQLSAGERSPSWRLRFQLREWRSRSLVLVPTLYIIAALLLAEAVPAIEERRDLLHLQLDPDTARTILSSIAGGMIAFTGLVVSIAVVVVQFGASQYTPRLVNRFRRDPIVKHALGVFVAPTIYALVSLRNIGRDGSTVVPSVTVGLNLLLLIAAMLAFFGLVSRLLDLLRPRRVIAQVVERAGEAVLEAYPFPFDAAPPRPSLPPAPVGAVVRHEGRAGVLATLDRAGIVALARAAGALVEVTVPIGGFVPRGAPLFRVHGAGERIDAAALRRTAMLAEERTISQDPAFAIRAIADIGLRALSPAVNDPTTGVQALDGIEELLRELTARDLERGQIADDAGTVRLVYPNPGWADLLDLSLTEIRVYGVAQPQIARRMRALLLGLLDGAPEPRRPALEAQLARLDAAVARAYPDPVERAHAEQPDRLGIGGAAALTRGV</sequence>
<keyword evidence="2" id="KW-1133">Transmembrane helix</keyword>
<reference evidence="4" key="1">
    <citation type="submission" date="2023-07" db="EMBL/GenBank/DDBJ databases">
        <title>Conexibacter stalactiti sp. nov., isolated from stalactites in a lava cave and emended description of the genus Conexibacter.</title>
        <authorList>
            <person name="Lee S.D."/>
        </authorList>
    </citation>
    <scope>NUCLEOTIDE SEQUENCE [LARGE SCALE GENOMIC DNA]</scope>
    <source>
        <strain evidence="4">KCTC 39840</strain>
    </source>
</reference>
<proteinExistence type="predicted"/>
<feature type="transmembrane region" description="Helical" evidence="2">
    <location>
        <begin position="38"/>
        <end position="59"/>
    </location>
</feature>
<feature type="region of interest" description="Disordered" evidence="1">
    <location>
        <begin position="1"/>
        <end position="21"/>
    </location>
</feature>
<reference evidence="3 4" key="2">
    <citation type="submission" date="2023-10" db="EMBL/GenBank/DDBJ databases">
        <authorList>
            <person name="Han X.F."/>
        </authorList>
    </citation>
    <scope>NUCLEOTIDE SEQUENCE [LARGE SCALE GENOMIC DNA]</scope>
    <source>
        <strain evidence="3 4">KCTC 39840</strain>
    </source>
</reference>
<dbReference type="Pfam" id="PF10011">
    <property type="entry name" value="DUF2254"/>
    <property type="match status" value="1"/>
</dbReference>
<feature type="transmembrane region" description="Helical" evidence="2">
    <location>
        <begin position="122"/>
        <end position="139"/>
    </location>
</feature>
<organism evidence="3 4">
    <name type="scientific">Conexibacter stalactiti</name>
    <dbReference type="NCBI Taxonomy" id="1940611"/>
    <lineage>
        <taxon>Bacteria</taxon>
        <taxon>Bacillati</taxon>
        <taxon>Actinomycetota</taxon>
        <taxon>Thermoleophilia</taxon>
        <taxon>Solirubrobacterales</taxon>
        <taxon>Conexibacteraceae</taxon>
        <taxon>Conexibacter</taxon>
    </lineage>
</organism>
<dbReference type="InterPro" id="IPR018723">
    <property type="entry name" value="DUF2254_membrane"/>
</dbReference>
<evidence type="ECO:0000313" key="3">
    <source>
        <dbReference type="EMBL" id="MDW5596221.1"/>
    </source>
</evidence>
<dbReference type="RefSeq" id="WP_318598602.1">
    <property type="nucleotide sequence ID" value="NZ_JAWSTH010000050.1"/>
</dbReference>
<keyword evidence="2" id="KW-0812">Transmembrane</keyword>
<protein>
    <submittedName>
        <fullName evidence="3">DUF2254 domain-containing protein</fullName>
    </submittedName>
</protein>
<gene>
    <name evidence="3" type="ORF">R7226_17870</name>
</gene>
<accession>A0ABU4HSB6</accession>
<feature type="transmembrane region" description="Helical" evidence="2">
    <location>
        <begin position="79"/>
        <end position="102"/>
    </location>
</feature>
<evidence type="ECO:0000256" key="2">
    <source>
        <dbReference type="SAM" id="Phobius"/>
    </source>
</evidence>
<dbReference type="EMBL" id="JAWSTH010000050">
    <property type="protein sequence ID" value="MDW5596221.1"/>
    <property type="molecule type" value="Genomic_DNA"/>
</dbReference>
<evidence type="ECO:0000313" key="4">
    <source>
        <dbReference type="Proteomes" id="UP001284601"/>
    </source>
</evidence>
<dbReference type="Proteomes" id="UP001284601">
    <property type="component" value="Unassembled WGS sequence"/>
</dbReference>